<sequence length="169" mass="17919">MTFQQKINIEQGFGVPGDIHLDSPMRAESLVMNSEGSQKNIIGYAFTKDAATNEAKVGGEIASGRVFAGILANSKEYPLHGTEKGTLEPTLALPDHSRGDFVTMGDVVVRVKSACKIGDFVVYDATTGELSTVADKGNLGGKQLVPNAVIYRYPVTNSSGGLTVVRLTN</sequence>
<organism evidence="1 2">
    <name type="scientific">Mannheimia haemolytica</name>
    <name type="common">Pasteurella haemolytica</name>
    <dbReference type="NCBI Taxonomy" id="75985"/>
    <lineage>
        <taxon>Bacteria</taxon>
        <taxon>Pseudomonadati</taxon>
        <taxon>Pseudomonadota</taxon>
        <taxon>Gammaproteobacteria</taxon>
        <taxon>Pasteurellales</taxon>
        <taxon>Pasteurellaceae</taxon>
        <taxon>Mannheimia</taxon>
    </lineage>
</organism>
<dbReference type="AlphaFoldDB" id="A0A378NCH9"/>
<reference evidence="1 2" key="1">
    <citation type="submission" date="2018-06" db="EMBL/GenBank/DDBJ databases">
        <authorList>
            <consortium name="Pathogen Informatics"/>
            <person name="Doyle S."/>
        </authorList>
    </citation>
    <scope>NUCLEOTIDE SEQUENCE [LARGE SCALE GENOMIC DNA]</scope>
    <source>
        <strain evidence="1 2">NCTC9380</strain>
    </source>
</reference>
<dbReference type="Pfam" id="PF22758">
    <property type="entry name" value="Phage_cement"/>
    <property type="match status" value="1"/>
</dbReference>
<gene>
    <name evidence="1" type="ORF">NCTC9380_00497</name>
</gene>
<dbReference type="RefSeq" id="WP_006252041.1">
    <property type="nucleotide sequence ID" value="NZ_CP017484.1"/>
</dbReference>
<protein>
    <submittedName>
        <fullName evidence="1">Uncharacterized protein</fullName>
    </submittedName>
</protein>
<dbReference type="EMBL" id="UGPL01000006">
    <property type="protein sequence ID" value="STY65239.1"/>
    <property type="molecule type" value="Genomic_DNA"/>
</dbReference>
<proteinExistence type="predicted"/>
<dbReference type="InterPro" id="IPR054438">
    <property type="entry name" value="Struct_cement_gp24/gp6"/>
</dbReference>
<accession>A0A378NCH9</accession>
<name>A0A378NCH9_MANHA</name>
<dbReference type="Proteomes" id="UP000254031">
    <property type="component" value="Unassembled WGS sequence"/>
</dbReference>
<evidence type="ECO:0000313" key="2">
    <source>
        <dbReference type="Proteomes" id="UP000254031"/>
    </source>
</evidence>
<evidence type="ECO:0000313" key="1">
    <source>
        <dbReference type="EMBL" id="STY65239.1"/>
    </source>
</evidence>